<dbReference type="EMBL" id="CP015118">
    <property type="protein sequence ID" value="ARN19359.1"/>
    <property type="molecule type" value="Genomic_DNA"/>
</dbReference>
<dbReference type="STRING" id="946333.A4W93_05220"/>
<dbReference type="Proteomes" id="UP000193427">
    <property type="component" value="Chromosome"/>
</dbReference>
<evidence type="ECO:0000313" key="1">
    <source>
        <dbReference type="EMBL" id="ARN19359.1"/>
    </source>
</evidence>
<accession>A0A1W6L4U4</accession>
<dbReference type="KEGG" id="rgu:A4W93_05220"/>
<dbReference type="AlphaFoldDB" id="A0A1W6L4U4"/>
<dbReference type="InterPro" id="IPR013424">
    <property type="entry name" value="Ice-binding_C"/>
</dbReference>
<gene>
    <name evidence="1" type="ORF">A4W93_05220</name>
</gene>
<dbReference type="RefSeq" id="WP_157782114.1">
    <property type="nucleotide sequence ID" value="NZ_BSPR01000002.1"/>
</dbReference>
<dbReference type="NCBIfam" id="TIGR02595">
    <property type="entry name" value="PEP_CTERM"/>
    <property type="match status" value="1"/>
</dbReference>
<name>A0A1W6L4U4_9BURK</name>
<evidence type="ECO:0000313" key="2">
    <source>
        <dbReference type="Proteomes" id="UP000193427"/>
    </source>
</evidence>
<organism evidence="1 2">
    <name type="scientific">Piscinibacter gummiphilus</name>
    <dbReference type="NCBI Taxonomy" id="946333"/>
    <lineage>
        <taxon>Bacteria</taxon>
        <taxon>Pseudomonadati</taxon>
        <taxon>Pseudomonadota</taxon>
        <taxon>Betaproteobacteria</taxon>
        <taxon>Burkholderiales</taxon>
        <taxon>Sphaerotilaceae</taxon>
        <taxon>Piscinibacter</taxon>
    </lineage>
</organism>
<evidence type="ECO:0008006" key="3">
    <source>
        <dbReference type="Google" id="ProtNLM"/>
    </source>
</evidence>
<sequence length="200" mass="20421">MKLQSLLAGVVLALGSTLASAAIVFTPTGTVELDATFDPSGALFAPGAYTSGELGVFTATGPVELALTYLGQESGAADGVALGFDRVLTERSRIGDTLVGDAAAGEVLPFLFFGSNGGLAANGGLGWLGASFAVLDHHVTTRFGTFDYLIGFDDSRTHGDYDDFVIGLRNVSAVPEPGALLALSAGLAVIGLRARRRAGR</sequence>
<proteinExistence type="predicted"/>
<keyword evidence="2" id="KW-1185">Reference proteome</keyword>
<protein>
    <recommendedName>
        <fullName evidence="3">PEP-CTERM protein-sorting domain-containing protein</fullName>
    </recommendedName>
</protein>
<reference evidence="1 2" key="1">
    <citation type="submission" date="2016-04" db="EMBL/GenBank/DDBJ databases">
        <title>Complete genome sequence of natural rubber-degrading, novel Gram-negative bacterium, Rhizobacter gummiphilus strain NS21.</title>
        <authorList>
            <person name="Tabata M."/>
            <person name="Kasai D."/>
            <person name="Fukuda M."/>
        </authorList>
    </citation>
    <scope>NUCLEOTIDE SEQUENCE [LARGE SCALE GENOMIC DNA]</scope>
    <source>
        <strain evidence="1 2">NS21</strain>
    </source>
</reference>